<protein>
    <submittedName>
        <fullName evidence="9">Radical SAM additional 4Fe4S-binding SPASM domain-containing protein</fullName>
    </submittedName>
</protein>
<keyword evidence="10" id="KW-1185">Reference proteome</keyword>
<dbReference type="EMBL" id="BDCR01000001">
    <property type="protein sequence ID" value="GAT61861.1"/>
    <property type="molecule type" value="Genomic_DNA"/>
</dbReference>
<evidence type="ECO:0000313" key="9">
    <source>
        <dbReference type="EMBL" id="GAT61861.1"/>
    </source>
</evidence>
<dbReference type="InterPro" id="IPR058240">
    <property type="entry name" value="rSAM_sf"/>
</dbReference>
<reference evidence="10" key="2">
    <citation type="journal article" date="2017" name="Genome Announc.">
        <title>Draft genome sequence of Paludibacter jiangxiensis NM7(T), a propionate-producing fermentative bacterium.</title>
        <authorList>
            <person name="Qiu Y.-L."/>
            <person name="Tourlousse D.M."/>
            <person name="Matsuura N."/>
            <person name="Ohashi A."/>
            <person name="Sekiguchi Y."/>
        </authorList>
    </citation>
    <scope>NUCLEOTIDE SEQUENCE [LARGE SCALE GENOMIC DNA]</scope>
    <source>
        <strain evidence="10">NM7</strain>
    </source>
</reference>
<dbReference type="PANTHER" id="PTHR11228:SF7">
    <property type="entry name" value="PQQA PEPTIDE CYCLASE"/>
    <property type="match status" value="1"/>
</dbReference>
<proteinExistence type="predicted"/>
<evidence type="ECO:0000256" key="4">
    <source>
        <dbReference type="ARBA" id="ARBA00022723"/>
    </source>
</evidence>
<reference evidence="10" key="1">
    <citation type="submission" date="2016-04" db="EMBL/GenBank/DDBJ databases">
        <title>Draft genome sequence of Paludibacter jiangxiensis strain NM7.</title>
        <authorList>
            <person name="Qiu Y."/>
            <person name="Matsuura N."/>
            <person name="Ohashi A."/>
            <person name="Tourlousse M.D."/>
            <person name="Sekiguchi Y."/>
        </authorList>
    </citation>
    <scope>NUCLEOTIDE SEQUENCE [LARGE SCALE GENOMIC DNA]</scope>
    <source>
        <strain evidence="10">NM7</strain>
    </source>
</reference>
<evidence type="ECO:0000256" key="3">
    <source>
        <dbReference type="ARBA" id="ARBA00022691"/>
    </source>
</evidence>
<dbReference type="Gene3D" id="3.20.20.70">
    <property type="entry name" value="Aldolase class I"/>
    <property type="match status" value="1"/>
</dbReference>
<evidence type="ECO:0000259" key="7">
    <source>
        <dbReference type="Pfam" id="PF04055"/>
    </source>
</evidence>
<dbReference type="InterPro" id="IPR034391">
    <property type="entry name" value="AdoMet-like_SPASM_containing"/>
</dbReference>
<evidence type="ECO:0000256" key="6">
    <source>
        <dbReference type="ARBA" id="ARBA00023014"/>
    </source>
</evidence>
<dbReference type="SUPFAM" id="SSF102114">
    <property type="entry name" value="Radical SAM enzymes"/>
    <property type="match status" value="1"/>
</dbReference>
<dbReference type="Pfam" id="PF13186">
    <property type="entry name" value="SPASM"/>
    <property type="match status" value="1"/>
</dbReference>
<dbReference type="GO" id="GO:0003824">
    <property type="term" value="F:catalytic activity"/>
    <property type="evidence" value="ECO:0007669"/>
    <property type="project" value="InterPro"/>
</dbReference>
<feature type="domain" description="Radical SAM core" evidence="7">
    <location>
        <begin position="44"/>
        <end position="174"/>
    </location>
</feature>
<dbReference type="Proteomes" id="UP000076586">
    <property type="component" value="Unassembled WGS sequence"/>
</dbReference>
<sequence>MNFTYKWTFYFHKLLCLCKLILSFFTYKMTNNQFFRLYPVSVSIEPVNCCNLRCPECPAGNQSLTRKKEVMSWSLFTKTIDELSKSLFWVTLYFQGEPYLHPDFHAMVSYCHMKGIFTYTSSNAQLITTEVARKTVESGLDKIVISVDGLTQEVYEKYRQGGSLQKVIEAIQYLAYWKEELKSATPVIEAQFIVMKHNEFQVDDVKSTVLAWGADRVAFKTAQIDFERIEKFVPSQSKFSRYVKDENGGWRLKKRSKNRCWRQWAGAVVAVNGDVLPCCFDKNGEHVFGNIAEKSFFEIWNGEKANDFRKRVNTDRSDILICRNCSE</sequence>
<dbReference type="AlphaFoldDB" id="A0A170YJV4"/>
<dbReference type="CDD" id="cd01335">
    <property type="entry name" value="Radical_SAM"/>
    <property type="match status" value="1"/>
</dbReference>
<dbReference type="Pfam" id="PF04055">
    <property type="entry name" value="Radical_SAM"/>
    <property type="match status" value="1"/>
</dbReference>
<keyword evidence="4" id="KW-0479">Metal-binding</keyword>
<dbReference type="OrthoDB" id="9805809at2"/>
<dbReference type="SFLD" id="SFLDG01387">
    <property type="entry name" value="BtrN-like_SPASM_domain_contain"/>
    <property type="match status" value="1"/>
</dbReference>
<dbReference type="InterPro" id="IPR013785">
    <property type="entry name" value="Aldolase_TIM"/>
</dbReference>
<comment type="cofactor">
    <cofactor evidence="1">
        <name>[4Fe-4S] cluster</name>
        <dbReference type="ChEBI" id="CHEBI:49883"/>
    </cofactor>
</comment>
<dbReference type="SFLD" id="SFLDS00029">
    <property type="entry name" value="Radical_SAM"/>
    <property type="match status" value="1"/>
</dbReference>
<keyword evidence="2" id="KW-0004">4Fe-4S</keyword>
<keyword evidence="5" id="KW-0408">Iron</keyword>
<evidence type="ECO:0000256" key="2">
    <source>
        <dbReference type="ARBA" id="ARBA00022485"/>
    </source>
</evidence>
<name>A0A170YJV4_9BACT</name>
<dbReference type="InterPro" id="IPR007197">
    <property type="entry name" value="rSAM"/>
</dbReference>
<dbReference type="GO" id="GO:0051536">
    <property type="term" value="F:iron-sulfur cluster binding"/>
    <property type="evidence" value="ECO:0007669"/>
    <property type="project" value="UniProtKB-KW"/>
</dbReference>
<dbReference type="SFLD" id="SFLDG01067">
    <property type="entry name" value="SPASM/twitch_domain_containing"/>
    <property type="match status" value="1"/>
</dbReference>
<keyword evidence="6" id="KW-0411">Iron-sulfur</keyword>
<comment type="caution">
    <text evidence="9">The sequence shown here is derived from an EMBL/GenBank/DDBJ whole genome shotgun (WGS) entry which is preliminary data.</text>
</comment>
<dbReference type="STRING" id="681398.PJIAN_1447"/>
<dbReference type="InterPro" id="IPR023885">
    <property type="entry name" value="4Fe4S-binding_SPASM_dom"/>
</dbReference>
<dbReference type="GO" id="GO:0046872">
    <property type="term" value="F:metal ion binding"/>
    <property type="evidence" value="ECO:0007669"/>
    <property type="project" value="UniProtKB-KW"/>
</dbReference>
<feature type="domain" description="4Fe4S-binding SPASM" evidence="8">
    <location>
        <begin position="260"/>
        <end position="325"/>
    </location>
</feature>
<organism evidence="9 10">
    <name type="scientific">Paludibacter jiangxiensis</name>
    <dbReference type="NCBI Taxonomy" id="681398"/>
    <lineage>
        <taxon>Bacteria</taxon>
        <taxon>Pseudomonadati</taxon>
        <taxon>Bacteroidota</taxon>
        <taxon>Bacteroidia</taxon>
        <taxon>Bacteroidales</taxon>
        <taxon>Paludibacteraceae</taxon>
        <taxon>Paludibacter</taxon>
    </lineage>
</organism>
<gene>
    <name evidence="9" type="ORF">PJIAN_1447</name>
</gene>
<dbReference type="InterPro" id="IPR050377">
    <property type="entry name" value="Radical_SAM_PqqE_MftC-like"/>
</dbReference>
<evidence type="ECO:0000313" key="10">
    <source>
        <dbReference type="Proteomes" id="UP000076586"/>
    </source>
</evidence>
<evidence type="ECO:0000256" key="1">
    <source>
        <dbReference type="ARBA" id="ARBA00001966"/>
    </source>
</evidence>
<evidence type="ECO:0000259" key="8">
    <source>
        <dbReference type="Pfam" id="PF13186"/>
    </source>
</evidence>
<keyword evidence="3" id="KW-0949">S-adenosyl-L-methionine</keyword>
<evidence type="ECO:0000256" key="5">
    <source>
        <dbReference type="ARBA" id="ARBA00023004"/>
    </source>
</evidence>
<dbReference type="PANTHER" id="PTHR11228">
    <property type="entry name" value="RADICAL SAM DOMAIN PROTEIN"/>
    <property type="match status" value="1"/>
</dbReference>
<accession>A0A170YJV4</accession>